<reference evidence="12" key="1">
    <citation type="journal article" date="2019" name="Int. J. Syst. Evol. Microbiol.">
        <title>The Global Catalogue of Microorganisms (GCM) 10K type strain sequencing project: providing services to taxonomists for standard genome sequencing and annotation.</title>
        <authorList>
            <consortium name="The Broad Institute Genomics Platform"/>
            <consortium name="The Broad Institute Genome Sequencing Center for Infectious Disease"/>
            <person name="Wu L."/>
            <person name="Ma J."/>
        </authorList>
    </citation>
    <scope>NUCLEOTIDE SEQUENCE [LARGE SCALE GENOMIC DNA]</scope>
    <source>
        <strain evidence="12">CCUG 60023</strain>
    </source>
</reference>
<dbReference type="PROSITE" id="PS00211">
    <property type="entry name" value="ABC_TRANSPORTER_1"/>
    <property type="match status" value="1"/>
</dbReference>
<keyword evidence="12" id="KW-1185">Reference proteome</keyword>
<dbReference type="InterPro" id="IPR050388">
    <property type="entry name" value="ABC_Ni/Peptide_Import"/>
</dbReference>
<evidence type="ECO:0000256" key="9">
    <source>
        <dbReference type="ARBA" id="ARBA00023136"/>
    </source>
</evidence>
<name>A0ABW3FDF9_9HYPH</name>
<gene>
    <name evidence="11" type="ORF">ACFQ14_03510</name>
</gene>
<dbReference type="InterPro" id="IPR003439">
    <property type="entry name" value="ABC_transporter-like_ATP-bd"/>
</dbReference>
<evidence type="ECO:0000256" key="8">
    <source>
        <dbReference type="ARBA" id="ARBA00022967"/>
    </source>
</evidence>
<evidence type="ECO:0000256" key="1">
    <source>
        <dbReference type="ARBA" id="ARBA00004417"/>
    </source>
</evidence>
<dbReference type="SMART" id="SM00382">
    <property type="entry name" value="AAA"/>
    <property type="match status" value="2"/>
</dbReference>
<evidence type="ECO:0000313" key="11">
    <source>
        <dbReference type="EMBL" id="MFD0915468.1"/>
    </source>
</evidence>
<dbReference type="CDD" id="cd03257">
    <property type="entry name" value="ABC_NikE_OppD_transporters"/>
    <property type="match status" value="2"/>
</dbReference>
<dbReference type="PROSITE" id="PS50893">
    <property type="entry name" value="ABC_TRANSPORTER_2"/>
    <property type="match status" value="2"/>
</dbReference>
<organism evidence="11 12">
    <name type="scientific">Pseudahrensia aquimaris</name>
    <dbReference type="NCBI Taxonomy" id="744461"/>
    <lineage>
        <taxon>Bacteria</taxon>
        <taxon>Pseudomonadati</taxon>
        <taxon>Pseudomonadota</taxon>
        <taxon>Alphaproteobacteria</taxon>
        <taxon>Hyphomicrobiales</taxon>
        <taxon>Ahrensiaceae</taxon>
        <taxon>Pseudahrensia</taxon>
    </lineage>
</organism>
<keyword evidence="3" id="KW-0813">Transport</keyword>
<evidence type="ECO:0000256" key="4">
    <source>
        <dbReference type="ARBA" id="ARBA00022475"/>
    </source>
</evidence>
<dbReference type="GO" id="GO:0005524">
    <property type="term" value="F:ATP binding"/>
    <property type="evidence" value="ECO:0007669"/>
    <property type="project" value="UniProtKB-KW"/>
</dbReference>
<dbReference type="PANTHER" id="PTHR43297:SF14">
    <property type="entry name" value="ATPASE AAA-TYPE CORE DOMAIN-CONTAINING PROTEIN"/>
    <property type="match status" value="1"/>
</dbReference>
<keyword evidence="5" id="KW-0997">Cell inner membrane</keyword>
<proteinExistence type="inferred from homology"/>
<feature type="domain" description="ABC transporter" evidence="10">
    <location>
        <begin position="12"/>
        <end position="262"/>
    </location>
</feature>
<dbReference type="Proteomes" id="UP001597101">
    <property type="component" value="Unassembled WGS sequence"/>
</dbReference>
<feature type="domain" description="ABC transporter" evidence="10">
    <location>
        <begin position="279"/>
        <end position="519"/>
    </location>
</feature>
<keyword evidence="9" id="KW-0472">Membrane</keyword>
<sequence length="539" mass="59461">MSTDSEKGDILLEMRDIRIDGFSDERWHEIIKGVDLTLHRGEVLGLIGESGAGKSTLGKAAMGFAQPGCKIKSGSIMFDGLDLASMPEKEKRKLWGSRMAYVAQSAAASFNPAHRLIDQTVEATVGHDINPTEAAKQDAVQLYESLQLPDPDTIGERYPHQVSGGQLQRVMTAMAMSPRPDLIIFDEPTTALDVTTQVEVLVAMRDIVDRFNTAAIYITHDLAVVAQMADKIKVLRYGEEVEEAETRKMLSKPEAEYTKSLWSVRSLEKPEETSDDTVLSIKNVDAAYGNSIKVLHDVSINLPRGKTVAVVGESGSGKSTTARVITGLLPPIGGTVEFNGEPLPAALKQRSKEQLRKIQMIYQMADTAMNPRQTVADIIGRPLEFYHGIKGAARDKRVAELLDMIELDNTFLDRFPGEMSGGQKQRICIARALAAEPEIIICDEVTSALDQIVQEGILRLLLRLQKEFNITYLFITHDIAVVKAISDEIVVMNQGEVVEQGLKSEIFAPPYPDYTKLLLSSVPEMDPDWLDQLLAEREG</sequence>
<dbReference type="PANTHER" id="PTHR43297">
    <property type="entry name" value="OLIGOPEPTIDE TRANSPORT ATP-BINDING PROTEIN APPD"/>
    <property type="match status" value="1"/>
</dbReference>
<dbReference type="Pfam" id="PF08352">
    <property type="entry name" value="oligo_HPY"/>
    <property type="match status" value="1"/>
</dbReference>
<keyword evidence="8" id="KW-1278">Translocase</keyword>
<dbReference type="InterPro" id="IPR003593">
    <property type="entry name" value="AAA+_ATPase"/>
</dbReference>
<comment type="subcellular location">
    <subcellularLocation>
        <location evidence="1">Cell inner membrane</location>
        <topology evidence="1">Peripheral membrane protein</topology>
    </subcellularLocation>
</comment>
<evidence type="ECO:0000256" key="7">
    <source>
        <dbReference type="ARBA" id="ARBA00022840"/>
    </source>
</evidence>
<protein>
    <submittedName>
        <fullName evidence="11">ABC transporter ATP-binding protein</fullName>
    </submittedName>
</protein>
<evidence type="ECO:0000256" key="6">
    <source>
        <dbReference type="ARBA" id="ARBA00022741"/>
    </source>
</evidence>
<dbReference type="SUPFAM" id="SSF52540">
    <property type="entry name" value="P-loop containing nucleoside triphosphate hydrolases"/>
    <property type="match status" value="2"/>
</dbReference>
<dbReference type="InterPro" id="IPR017871">
    <property type="entry name" value="ABC_transporter-like_CS"/>
</dbReference>
<comment type="caution">
    <text evidence="11">The sequence shown here is derived from an EMBL/GenBank/DDBJ whole genome shotgun (WGS) entry which is preliminary data.</text>
</comment>
<evidence type="ECO:0000256" key="2">
    <source>
        <dbReference type="ARBA" id="ARBA00005417"/>
    </source>
</evidence>
<keyword evidence="6" id="KW-0547">Nucleotide-binding</keyword>
<evidence type="ECO:0000256" key="3">
    <source>
        <dbReference type="ARBA" id="ARBA00022448"/>
    </source>
</evidence>
<evidence type="ECO:0000313" key="12">
    <source>
        <dbReference type="Proteomes" id="UP001597101"/>
    </source>
</evidence>
<dbReference type="RefSeq" id="WP_377211309.1">
    <property type="nucleotide sequence ID" value="NZ_JBHTJV010000002.1"/>
</dbReference>
<evidence type="ECO:0000256" key="5">
    <source>
        <dbReference type="ARBA" id="ARBA00022519"/>
    </source>
</evidence>
<keyword evidence="4" id="KW-1003">Cell membrane</keyword>
<dbReference type="Pfam" id="PF00005">
    <property type="entry name" value="ABC_tran"/>
    <property type="match status" value="2"/>
</dbReference>
<dbReference type="NCBIfam" id="NF007739">
    <property type="entry name" value="PRK10419.1"/>
    <property type="match status" value="2"/>
</dbReference>
<evidence type="ECO:0000259" key="10">
    <source>
        <dbReference type="PROSITE" id="PS50893"/>
    </source>
</evidence>
<dbReference type="EMBL" id="JBHTJV010000002">
    <property type="protein sequence ID" value="MFD0915468.1"/>
    <property type="molecule type" value="Genomic_DNA"/>
</dbReference>
<dbReference type="InterPro" id="IPR013563">
    <property type="entry name" value="Oligopep_ABC_C"/>
</dbReference>
<accession>A0ABW3FDF9</accession>
<dbReference type="Gene3D" id="3.40.50.300">
    <property type="entry name" value="P-loop containing nucleotide triphosphate hydrolases"/>
    <property type="match status" value="2"/>
</dbReference>
<keyword evidence="7 11" id="KW-0067">ATP-binding</keyword>
<dbReference type="InterPro" id="IPR027417">
    <property type="entry name" value="P-loop_NTPase"/>
</dbReference>
<comment type="similarity">
    <text evidence="2">Belongs to the ABC transporter superfamily.</text>
</comment>